<keyword evidence="2" id="KW-1185">Reference proteome</keyword>
<reference evidence="1 2" key="1">
    <citation type="journal article" date="2022" name="Plant J.">
        <title>Chromosome-level genome of Camellia lanceoleosa provides a valuable resource for understanding genome evolution and self-incompatibility.</title>
        <authorList>
            <person name="Gong W."/>
            <person name="Xiao S."/>
            <person name="Wang L."/>
            <person name="Liao Z."/>
            <person name="Chang Y."/>
            <person name="Mo W."/>
            <person name="Hu G."/>
            <person name="Li W."/>
            <person name="Zhao G."/>
            <person name="Zhu H."/>
            <person name="Hu X."/>
            <person name="Ji K."/>
            <person name="Xiang X."/>
            <person name="Song Q."/>
            <person name="Yuan D."/>
            <person name="Jin S."/>
            <person name="Zhang L."/>
        </authorList>
    </citation>
    <scope>NUCLEOTIDE SEQUENCE [LARGE SCALE GENOMIC DNA]</scope>
    <source>
        <strain evidence="1">SQ_2022a</strain>
    </source>
</reference>
<evidence type="ECO:0000313" key="1">
    <source>
        <dbReference type="EMBL" id="KAI8025995.1"/>
    </source>
</evidence>
<protein>
    <submittedName>
        <fullName evidence="1">Uncharacterized protein</fullName>
    </submittedName>
</protein>
<comment type="caution">
    <text evidence="1">The sequence shown here is derived from an EMBL/GenBank/DDBJ whole genome shotgun (WGS) entry which is preliminary data.</text>
</comment>
<name>A0ACC0IM84_9ERIC</name>
<sequence length="98" mass="11559">MISAGYFHECVQVSGVFAKSAMDELSDFGIEKLSIGDMRDFEWEVLEMKIKKWIRATKVSDSNPLRDLFSSRRFVLKERYVRFERESCARVEKPFILK</sequence>
<organism evidence="1 2">
    <name type="scientific">Camellia lanceoleosa</name>
    <dbReference type="NCBI Taxonomy" id="1840588"/>
    <lineage>
        <taxon>Eukaryota</taxon>
        <taxon>Viridiplantae</taxon>
        <taxon>Streptophyta</taxon>
        <taxon>Embryophyta</taxon>
        <taxon>Tracheophyta</taxon>
        <taxon>Spermatophyta</taxon>
        <taxon>Magnoliopsida</taxon>
        <taxon>eudicotyledons</taxon>
        <taxon>Gunneridae</taxon>
        <taxon>Pentapetalae</taxon>
        <taxon>asterids</taxon>
        <taxon>Ericales</taxon>
        <taxon>Theaceae</taxon>
        <taxon>Camellia</taxon>
    </lineage>
</organism>
<evidence type="ECO:0000313" key="2">
    <source>
        <dbReference type="Proteomes" id="UP001060215"/>
    </source>
</evidence>
<dbReference type="EMBL" id="CM045760">
    <property type="protein sequence ID" value="KAI8025995.1"/>
    <property type="molecule type" value="Genomic_DNA"/>
</dbReference>
<accession>A0ACC0IM84</accession>
<dbReference type="Proteomes" id="UP001060215">
    <property type="component" value="Chromosome 3"/>
</dbReference>
<proteinExistence type="predicted"/>
<gene>
    <name evidence="1" type="ORF">LOK49_LG02G00556</name>
</gene>